<dbReference type="EMBL" id="JAHRIN010010363">
    <property type="protein sequence ID" value="MEQ2195158.1"/>
    <property type="molecule type" value="Genomic_DNA"/>
</dbReference>
<name>A0ABV0QHW6_9TELE</name>
<evidence type="ECO:0000313" key="3">
    <source>
        <dbReference type="Proteomes" id="UP001434883"/>
    </source>
</evidence>
<keyword evidence="1" id="KW-0812">Transmembrane</keyword>
<organism evidence="2 3">
    <name type="scientific">Xenoophorus captivus</name>
    <dbReference type="NCBI Taxonomy" id="1517983"/>
    <lineage>
        <taxon>Eukaryota</taxon>
        <taxon>Metazoa</taxon>
        <taxon>Chordata</taxon>
        <taxon>Craniata</taxon>
        <taxon>Vertebrata</taxon>
        <taxon>Euteleostomi</taxon>
        <taxon>Actinopterygii</taxon>
        <taxon>Neopterygii</taxon>
        <taxon>Teleostei</taxon>
        <taxon>Neoteleostei</taxon>
        <taxon>Acanthomorphata</taxon>
        <taxon>Ovalentaria</taxon>
        <taxon>Atherinomorphae</taxon>
        <taxon>Cyprinodontiformes</taxon>
        <taxon>Goodeidae</taxon>
        <taxon>Xenoophorus</taxon>
    </lineage>
</organism>
<comment type="caution">
    <text evidence="2">The sequence shown here is derived from an EMBL/GenBank/DDBJ whole genome shotgun (WGS) entry which is preliminary data.</text>
</comment>
<evidence type="ECO:0000313" key="2">
    <source>
        <dbReference type="EMBL" id="MEQ2195158.1"/>
    </source>
</evidence>
<dbReference type="Proteomes" id="UP001434883">
    <property type="component" value="Unassembled WGS sequence"/>
</dbReference>
<sequence length="112" mass="12914">MAANLAITDDGIGLHMCRFLIILVLKLHCLQDNVWLEVFLLSTEDCVLPFFMITFALLELSAFLSSGFVFAGCLHLLFINALFFSQTSIWYFAAPRKQKTILQPLHFRWERT</sequence>
<feature type="transmembrane region" description="Helical" evidence="1">
    <location>
        <begin position="69"/>
        <end position="93"/>
    </location>
</feature>
<reference evidence="2 3" key="1">
    <citation type="submission" date="2021-06" db="EMBL/GenBank/DDBJ databases">
        <authorList>
            <person name="Palmer J.M."/>
        </authorList>
    </citation>
    <scope>NUCLEOTIDE SEQUENCE [LARGE SCALE GENOMIC DNA]</scope>
    <source>
        <strain evidence="2 3">XC_2019</strain>
        <tissue evidence="2">Muscle</tissue>
    </source>
</reference>
<evidence type="ECO:0000256" key="1">
    <source>
        <dbReference type="SAM" id="Phobius"/>
    </source>
</evidence>
<protein>
    <submittedName>
        <fullName evidence="2">Uncharacterized protein</fullName>
    </submittedName>
</protein>
<proteinExistence type="predicted"/>
<keyword evidence="3" id="KW-1185">Reference proteome</keyword>
<keyword evidence="1" id="KW-1133">Transmembrane helix</keyword>
<accession>A0ABV0QHW6</accession>
<gene>
    <name evidence="2" type="ORF">XENOCAPTIV_008239</name>
</gene>
<keyword evidence="1" id="KW-0472">Membrane</keyword>